<sequence>MSNKFNTLKNKKDDEVVGLLPPMRLMGRFLLVTMLLTIGTATSSIIVFDQYFDVSPELMFALLSIVSVIFCVVNFRVSRGSFFCARTLQYYTLFLTGACLPAFVLVDEPDYIFYFINIFMMLFTFYLITGKAYGEFVKYQHEHFADIREARGEIEKIITGKNKKKDRKV</sequence>
<reference evidence="2 3" key="1">
    <citation type="journal article" date="2022" name="Mar. Drugs">
        <title>Bioassay-Guided Fractionation Leads to the Detection of Cholic Acid Generated by the Rare Thalassomonas sp.</title>
        <authorList>
            <person name="Pheiffer F."/>
            <person name="Schneider Y.K."/>
            <person name="Hansen E.H."/>
            <person name="Andersen J.H."/>
            <person name="Isaksson J."/>
            <person name="Busche T."/>
            <person name="R C."/>
            <person name="Kalinowski J."/>
            <person name="Zyl L.V."/>
            <person name="Trindade M."/>
        </authorList>
    </citation>
    <scope>NUCLEOTIDE SEQUENCE [LARGE SCALE GENOMIC DNA]</scope>
    <source>
        <strain evidence="2 3">A5K-61T</strain>
    </source>
</reference>
<organism evidence="2 3">
    <name type="scientific">Thalassomonas haliotis</name>
    <dbReference type="NCBI Taxonomy" id="485448"/>
    <lineage>
        <taxon>Bacteria</taxon>
        <taxon>Pseudomonadati</taxon>
        <taxon>Pseudomonadota</taxon>
        <taxon>Gammaproteobacteria</taxon>
        <taxon>Alteromonadales</taxon>
        <taxon>Colwelliaceae</taxon>
        <taxon>Thalassomonas</taxon>
    </lineage>
</organism>
<protein>
    <submittedName>
        <fullName evidence="2">Uncharacterized protein</fullName>
    </submittedName>
</protein>
<feature type="transmembrane region" description="Helical" evidence="1">
    <location>
        <begin position="29"/>
        <end position="52"/>
    </location>
</feature>
<evidence type="ECO:0000256" key="1">
    <source>
        <dbReference type="SAM" id="Phobius"/>
    </source>
</evidence>
<evidence type="ECO:0000313" key="3">
    <source>
        <dbReference type="Proteomes" id="UP001215231"/>
    </source>
</evidence>
<keyword evidence="1" id="KW-1133">Transmembrane helix</keyword>
<feature type="transmembrane region" description="Helical" evidence="1">
    <location>
        <begin position="111"/>
        <end position="129"/>
    </location>
</feature>
<dbReference type="EMBL" id="CP059693">
    <property type="protein sequence ID" value="WDE11233.1"/>
    <property type="molecule type" value="Genomic_DNA"/>
</dbReference>
<feature type="transmembrane region" description="Helical" evidence="1">
    <location>
        <begin position="58"/>
        <end position="76"/>
    </location>
</feature>
<keyword evidence="1" id="KW-0812">Transmembrane</keyword>
<proteinExistence type="predicted"/>
<accession>A0ABY7VCF0</accession>
<dbReference type="RefSeq" id="WP_274051375.1">
    <property type="nucleotide sequence ID" value="NZ_CP059693.1"/>
</dbReference>
<feature type="transmembrane region" description="Helical" evidence="1">
    <location>
        <begin position="88"/>
        <end position="105"/>
    </location>
</feature>
<evidence type="ECO:0000313" key="2">
    <source>
        <dbReference type="EMBL" id="WDE11233.1"/>
    </source>
</evidence>
<keyword evidence="3" id="KW-1185">Reference proteome</keyword>
<gene>
    <name evidence="2" type="ORF">H3N35_23890</name>
</gene>
<dbReference type="Proteomes" id="UP001215231">
    <property type="component" value="Chromosome"/>
</dbReference>
<keyword evidence="1" id="KW-0472">Membrane</keyword>
<name>A0ABY7VCF0_9GAMM</name>